<keyword evidence="4 7" id="KW-1133">Transmembrane helix</keyword>
<keyword evidence="3 7" id="KW-0812">Transmembrane</keyword>
<evidence type="ECO:0000256" key="1">
    <source>
        <dbReference type="ARBA" id="ARBA00004141"/>
    </source>
</evidence>
<dbReference type="GO" id="GO:0016020">
    <property type="term" value="C:membrane"/>
    <property type="evidence" value="ECO:0007669"/>
    <property type="project" value="UniProtKB-SubCell"/>
</dbReference>
<evidence type="ECO:0000256" key="7">
    <source>
        <dbReference type="RuleBase" id="RU079119"/>
    </source>
</evidence>
<dbReference type="InterPro" id="IPR039859">
    <property type="entry name" value="PFA4/ZDH16/20/ERF2-like"/>
</dbReference>
<feature type="transmembrane region" description="Helical" evidence="7">
    <location>
        <begin position="144"/>
        <end position="164"/>
    </location>
</feature>
<feature type="domain" description="Palmitoyltransferase DHHC" evidence="9">
    <location>
        <begin position="98"/>
        <end position="222"/>
    </location>
</feature>
<evidence type="ECO:0000256" key="8">
    <source>
        <dbReference type="SAM" id="MobiDB-lite"/>
    </source>
</evidence>
<feature type="transmembrane region" description="Helical" evidence="7">
    <location>
        <begin position="51"/>
        <end position="68"/>
    </location>
</feature>
<evidence type="ECO:0000313" key="10">
    <source>
        <dbReference type="EMBL" id="CAD9442305.1"/>
    </source>
</evidence>
<evidence type="ECO:0000259" key="9">
    <source>
        <dbReference type="Pfam" id="PF01529"/>
    </source>
</evidence>
<keyword evidence="2 7" id="KW-0808">Transferase</keyword>
<organism evidence="10">
    <name type="scientific">Florenciella parvula</name>
    <dbReference type="NCBI Taxonomy" id="236787"/>
    <lineage>
        <taxon>Eukaryota</taxon>
        <taxon>Sar</taxon>
        <taxon>Stramenopiles</taxon>
        <taxon>Ochrophyta</taxon>
        <taxon>Dictyochophyceae</taxon>
        <taxon>Florenciellales</taxon>
        <taxon>Florenciella</taxon>
    </lineage>
</organism>
<feature type="transmembrane region" description="Helical" evidence="7">
    <location>
        <begin position="25"/>
        <end position="45"/>
    </location>
</feature>
<name>A0A7S2D268_9STRA</name>
<feature type="region of interest" description="Disordered" evidence="8">
    <location>
        <begin position="270"/>
        <end position="314"/>
    </location>
</feature>
<evidence type="ECO:0000256" key="5">
    <source>
        <dbReference type="ARBA" id="ARBA00023136"/>
    </source>
</evidence>
<comment type="similarity">
    <text evidence="7">Belongs to the DHHC palmitoyltransferase family.</text>
</comment>
<dbReference type="InterPro" id="IPR001594">
    <property type="entry name" value="Palmitoyltrfase_DHHC"/>
</dbReference>
<evidence type="ECO:0000256" key="3">
    <source>
        <dbReference type="ARBA" id="ARBA00022692"/>
    </source>
</evidence>
<proteinExistence type="inferred from homology"/>
<dbReference type="EMBL" id="HBGT01028889">
    <property type="protein sequence ID" value="CAD9442305.1"/>
    <property type="molecule type" value="Transcribed_RNA"/>
</dbReference>
<dbReference type="GO" id="GO:0019706">
    <property type="term" value="F:protein-cysteine S-palmitoyltransferase activity"/>
    <property type="evidence" value="ECO:0007669"/>
    <property type="project" value="UniProtKB-EC"/>
</dbReference>
<accession>A0A7S2D268</accession>
<comment type="catalytic activity">
    <reaction evidence="7">
        <text>L-cysteinyl-[protein] + hexadecanoyl-CoA = S-hexadecanoyl-L-cysteinyl-[protein] + CoA</text>
        <dbReference type="Rhea" id="RHEA:36683"/>
        <dbReference type="Rhea" id="RHEA-COMP:10131"/>
        <dbReference type="Rhea" id="RHEA-COMP:11032"/>
        <dbReference type="ChEBI" id="CHEBI:29950"/>
        <dbReference type="ChEBI" id="CHEBI:57287"/>
        <dbReference type="ChEBI" id="CHEBI:57379"/>
        <dbReference type="ChEBI" id="CHEBI:74151"/>
        <dbReference type="EC" id="2.3.1.225"/>
    </reaction>
</comment>
<comment type="domain">
    <text evidence="7">The DHHC domain is required for palmitoyltransferase activity.</text>
</comment>
<dbReference type="AlphaFoldDB" id="A0A7S2D268"/>
<evidence type="ECO:0000256" key="6">
    <source>
        <dbReference type="ARBA" id="ARBA00023315"/>
    </source>
</evidence>
<reference evidence="10" key="1">
    <citation type="submission" date="2021-01" db="EMBL/GenBank/DDBJ databases">
        <authorList>
            <person name="Corre E."/>
            <person name="Pelletier E."/>
            <person name="Niang G."/>
            <person name="Scheremetjew M."/>
            <person name="Finn R."/>
            <person name="Kale V."/>
            <person name="Holt S."/>
            <person name="Cochrane G."/>
            <person name="Meng A."/>
            <person name="Brown T."/>
            <person name="Cohen L."/>
        </authorList>
    </citation>
    <scope>NUCLEOTIDE SEQUENCE</scope>
    <source>
        <strain evidence="10">RCC1693</strain>
    </source>
</reference>
<evidence type="ECO:0000256" key="4">
    <source>
        <dbReference type="ARBA" id="ARBA00022989"/>
    </source>
</evidence>
<keyword evidence="6 7" id="KW-0012">Acyltransferase</keyword>
<dbReference type="PANTHER" id="PTHR12246">
    <property type="entry name" value="PALMITOYLTRANSFERASE ZDHHC16"/>
    <property type="match status" value="1"/>
</dbReference>
<evidence type="ECO:0000256" key="2">
    <source>
        <dbReference type="ARBA" id="ARBA00022679"/>
    </source>
</evidence>
<dbReference type="PROSITE" id="PS50216">
    <property type="entry name" value="DHHC"/>
    <property type="match status" value="1"/>
</dbReference>
<protein>
    <recommendedName>
        <fullName evidence="7">Palmitoyltransferase</fullName>
        <ecNumber evidence="7">2.3.1.225</ecNumber>
    </recommendedName>
</protein>
<comment type="subcellular location">
    <subcellularLocation>
        <location evidence="1">Membrane</location>
        <topology evidence="1">Multi-pass membrane protein</topology>
    </subcellularLocation>
</comment>
<dbReference type="Pfam" id="PF01529">
    <property type="entry name" value="DHHC"/>
    <property type="match status" value="1"/>
</dbReference>
<sequence length="314" mass="35321">MDAPATFGTAEDDLHWLNVKDTPGFVMASIAWLLVFYCDFVVTYMCLYYSWSYALIIVYNVLVVLSLWSHLKTMLTDPGAVPRAARPLASARDAGIPETICGRCDAYKPPRSHHCRICNRCIIRMDHHCPWMNNCIGALNQKHFVLFLIYTWGQCTFALTLLIVRLSECDGTISECFPSEDGRLAISLLVFSLLTLIFVTSMLYNQVYAVLTGIGTIDRMKRHTRHLHHMPVRWLDVFGIDAAWIAPIDPKFQDRDRVLGYTTLGNSWKIPHPDDPTATDDDESLGDSQVLDEGKEAEEGSEPHSPLVVASALV</sequence>
<feature type="compositionally biased region" description="Basic and acidic residues" evidence="8">
    <location>
        <begin position="292"/>
        <end position="302"/>
    </location>
</feature>
<dbReference type="EC" id="2.3.1.225" evidence="7"/>
<feature type="transmembrane region" description="Helical" evidence="7">
    <location>
        <begin position="184"/>
        <end position="204"/>
    </location>
</feature>
<gene>
    <name evidence="10" type="ORF">FPAR1323_LOCUS15087</name>
</gene>
<keyword evidence="5 7" id="KW-0472">Membrane</keyword>